<dbReference type="Proteomes" id="UP000814033">
    <property type="component" value="Unassembled WGS sequence"/>
</dbReference>
<reference evidence="1" key="1">
    <citation type="submission" date="2021-02" db="EMBL/GenBank/DDBJ databases">
        <authorList>
            <consortium name="DOE Joint Genome Institute"/>
            <person name="Ahrendt S."/>
            <person name="Looney B.P."/>
            <person name="Miyauchi S."/>
            <person name="Morin E."/>
            <person name="Drula E."/>
            <person name="Courty P.E."/>
            <person name="Chicoki N."/>
            <person name="Fauchery L."/>
            <person name="Kohler A."/>
            <person name="Kuo A."/>
            <person name="Labutti K."/>
            <person name="Pangilinan J."/>
            <person name="Lipzen A."/>
            <person name="Riley R."/>
            <person name="Andreopoulos W."/>
            <person name="He G."/>
            <person name="Johnson J."/>
            <person name="Barry K.W."/>
            <person name="Grigoriev I.V."/>
            <person name="Nagy L."/>
            <person name="Hibbett D."/>
            <person name="Henrissat B."/>
            <person name="Matheny P.B."/>
            <person name="Labbe J."/>
            <person name="Martin F."/>
        </authorList>
    </citation>
    <scope>NUCLEOTIDE SEQUENCE</scope>
    <source>
        <strain evidence="1">FP105234-sp</strain>
    </source>
</reference>
<protein>
    <submittedName>
        <fullName evidence="1">Uncharacterized protein</fullName>
    </submittedName>
</protein>
<reference evidence="1" key="2">
    <citation type="journal article" date="2022" name="New Phytol.">
        <title>Evolutionary transition to the ectomycorrhizal habit in the genomes of a hyperdiverse lineage of mushroom-forming fungi.</title>
        <authorList>
            <person name="Looney B."/>
            <person name="Miyauchi S."/>
            <person name="Morin E."/>
            <person name="Drula E."/>
            <person name="Courty P.E."/>
            <person name="Kohler A."/>
            <person name="Kuo A."/>
            <person name="LaButti K."/>
            <person name="Pangilinan J."/>
            <person name="Lipzen A."/>
            <person name="Riley R."/>
            <person name="Andreopoulos W."/>
            <person name="He G."/>
            <person name="Johnson J."/>
            <person name="Nolan M."/>
            <person name="Tritt A."/>
            <person name="Barry K.W."/>
            <person name="Grigoriev I.V."/>
            <person name="Nagy L.G."/>
            <person name="Hibbett D."/>
            <person name="Henrissat B."/>
            <person name="Matheny P.B."/>
            <person name="Labbe J."/>
            <person name="Martin F.M."/>
        </authorList>
    </citation>
    <scope>NUCLEOTIDE SEQUENCE</scope>
    <source>
        <strain evidence="1">FP105234-sp</strain>
    </source>
</reference>
<evidence type="ECO:0000313" key="2">
    <source>
        <dbReference type="Proteomes" id="UP000814033"/>
    </source>
</evidence>
<accession>A0ACB8RHG8</accession>
<organism evidence="1 2">
    <name type="scientific">Auriscalpium vulgare</name>
    <dbReference type="NCBI Taxonomy" id="40419"/>
    <lineage>
        <taxon>Eukaryota</taxon>
        <taxon>Fungi</taxon>
        <taxon>Dikarya</taxon>
        <taxon>Basidiomycota</taxon>
        <taxon>Agaricomycotina</taxon>
        <taxon>Agaricomycetes</taxon>
        <taxon>Russulales</taxon>
        <taxon>Auriscalpiaceae</taxon>
        <taxon>Auriscalpium</taxon>
    </lineage>
</organism>
<proteinExistence type="predicted"/>
<evidence type="ECO:0000313" key="1">
    <source>
        <dbReference type="EMBL" id="KAI0043475.1"/>
    </source>
</evidence>
<gene>
    <name evidence="1" type="ORF">FA95DRAFT_1563279</name>
</gene>
<keyword evidence="2" id="KW-1185">Reference proteome</keyword>
<comment type="caution">
    <text evidence="1">The sequence shown here is derived from an EMBL/GenBank/DDBJ whole genome shotgun (WGS) entry which is preliminary data.</text>
</comment>
<dbReference type="EMBL" id="MU276017">
    <property type="protein sequence ID" value="KAI0043475.1"/>
    <property type="molecule type" value="Genomic_DNA"/>
</dbReference>
<name>A0ACB8RHG8_9AGAM</name>
<sequence length="53" mass="5897">MAMGALEHGLSLCLQPLSPRPPLTLYGLYVRFPDVRGDAAVTWRFARNVVARL</sequence>